<dbReference type="GeneID" id="18820665"/>
<name>F8P6F7_SERL9</name>
<dbReference type="InterPro" id="IPR015943">
    <property type="entry name" value="WD40/YVTN_repeat-like_dom_sf"/>
</dbReference>
<dbReference type="Proteomes" id="UP000008064">
    <property type="component" value="Unassembled WGS sequence"/>
</dbReference>
<dbReference type="KEGG" id="sla:SERLADRAFT_475641"/>
<organism>
    <name type="scientific">Serpula lacrymans var. lacrymans (strain S7.9)</name>
    <name type="common">Dry rot fungus</name>
    <dbReference type="NCBI Taxonomy" id="578457"/>
    <lineage>
        <taxon>Eukaryota</taxon>
        <taxon>Fungi</taxon>
        <taxon>Dikarya</taxon>
        <taxon>Basidiomycota</taxon>
        <taxon>Agaricomycotina</taxon>
        <taxon>Agaricomycetes</taxon>
        <taxon>Agaricomycetidae</taxon>
        <taxon>Boletales</taxon>
        <taxon>Coniophorineae</taxon>
        <taxon>Serpulaceae</taxon>
        <taxon>Serpula</taxon>
    </lineage>
</organism>
<dbReference type="SUPFAM" id="SSF50978">
    <property type="entry name" value="WD40 repeat-like"/>
    <property type="match status" value="1"/>
</dbReference>
<dbReference type="Gene3D" id="2.130.10.10">
    <property type="entry name" value="YVTN repeat-like/Quinoprotein amine dehydrogenase"/>
    <property type="match status" value="2"/>
</dbReference>
<evidence type="ECO:0008006" key="2">
    <source>
        <dbReference type="Google" id="ProtNLM"/>
    </source>
</evidence>
<dbReference type="EMBL" id="GL945439">
    <property type="protein sequence ID" value="EGO21024.1"/>
    <property type="molecule type" value="Genomic_DNA"/>
</dbReference>
<gene>
    <name evidence="1" type="ORF">SERLADRAFT_475641</name>
</gene>
<dbReference type="PANTHER" id="PTHR44666:SF1">
    <property type="entry name" value="WD REPEAT-CONTAINING PROTEIN 53"/>
    <property type="match status" value="1"/>
</dbReference>
<dbReference type="PANTHER" id="PTHR44666">
    <property type="entry name" value="WD REPEAT-CONTAINING PROTEIN 53"/>
    <property type="match status" value="1"/>
</dbReference>
<dbReference type="RefSeq" id="XP_007321981.1">
    <property type="nucleotide sequence ID" value="XM_007321919.1"/>
</dbReference>
<reference evidence="1" key="1">
    <citation type="submission" date="2011-04" db="EMBL/GenBank/DDBJ databases">
        <title>Evolution of plant cell wall degrading machinery underlies the functional diversity of forest fungi.</title>
        <authorList>
            <consortium name="US DOE Joint Genome Institute (JGI-PGF)"/>
            <person name="Eastwood D.C."/>
            <person name="Floudas D."/>
            <person name="Binder M."/>
            <person name="Majcherczyk A."/>
            <person name="Schneider P."/>
            <person name="Aerts A."/>
            <person name="Asiegbu F.O."/>
            <person name="Baker S.E."/>
            <person name="Barry K."/>
            <person name="Bendiksby M."/>
            <person name="Blumentritt M."/>
            <person name="Coutinho P.M."/>
            <person name="Cullen D."/>
            <person name="Cullen D."/>
            <person name="Gathman A."/>
            <person name="Goodell B."/>
            <person name="Henrissat B."/>
            <person name="Ihrmark K."/>
            <person name="Kauserud H."/>
            <person name="Kohler A."/>
            <person name="LaButti K."/>
            <person name="Lapidus A."/>
            <person name="Lavin J.L."/>
            <person name="Lee Y.-H."/>
            <person name="Lindquist E."/>
            <person name="Lilly W."/>
            <person name="Lucas S."/>
            <person name="Morin E."/>
            <person name="Murat C."/>
            <person name="Oguiza J.A."/>
            <person name="Park J."/>
            <person name="Pisabarro A.G."/>
            <person name="Riley R."/>
            <person name="Rosling A."/>
            <person name="Salamov A."/>
            <person name="Schmidt O."/>
            <person name="Schmutz J."/>
            <person name="Skrede I."/>
            <person name="Stenlid J."/>
            <person name="Wiebenga A."/>
            <person name="Xie X."/>
            <person name="Kues U."/>
            <person name="Hibbett D.S."/>
            <person name="Hoffmeister D."/>
            <person name="Hogberg N."/>
            <person name="Martin F."/>
            <person name="Grigoriev I.V."/>
            <person name="Watkinson S.C."/>
        </authorList>
    </citation>
    <scope>NUCLEOTIDE SEQUENCE</scope>
    <source>
        <strain evidence="1">S7.9</strain>
    </source>
</reference>
<evidence type="ECO:0000313" key="1">
    <source>
        <dbReference type="EMBL" id="EGO21024.1"/>
    </source>
</evidence>
<dbReference type="SMART" id="SM00320">
    <property type="entry name" value="WD40"/>
    <property type="match status" value="2"/>
</dbReference>
<dbReference type="InterPro" id="IPR036322">
    <property type="entry name" value="WD40_repeat_dom_sf"/>
</dbReference>
<sequence>METAVEKVESSPPYSLQWTTETPASISCLSVGPSGHIFAGSDDGSVRVYNRDSPKVQKAIRGLGSEVSSIICLKEGSNTDLGLLWVASGRRAFSFSMNSSKMILMSSDATSTIELGADDEDVLNELTLNHKRTEIAFSLDSGVVGTFDLSTKKVTRMRSKHNTICGTVRFIPDRPNELVSGGFDSALLHFDYHQATLLSRFDLTAPPPSSGVSLSPPFILSSSVSQSGIISAGTADGRIWVGIGGEKSPSGQQGAQKKRRRKWEGLQHEDGLAIKIAEGPIVAVSFTGPRTLLSCTLLGTVVEHELEGNTGNNLALAPVWTNETQCVTKVNALVAVDDQIIIGGLSKDGKGAVEIWIKS</sequence>
<dbReference type="HOGENOM" id="CLU_066072_0_0_1"/>
<dbReference type="InterPro" id="IPR001680">
    <property type="entry name" value="WD40_rpt"/>
</dbReference>
<dbReference type="AlphaFoldDB" id="F8P6F7"/>
<dbReference type="InterPro" id="IPR042453">
    <property type="entry name" value="WDR53"/>
</dbReference>
<protein>
    <recommendedName>
        <fullName evidence="2">Anaphase-promoting complex subunit 4 WD40 domain-containing protein</fullName>
    </recommendedName>
</protein>
<accession>F8P6F7</accession>
<proteinExistence type="predicted"/>
<dbReference type="OrthoDB" id="2161379at2759"/>